<protein>
    <recommendedName>
        <fullName evidence="2">Protein-L-isoaspartate O-methyltransferase</fullName>
    </recommendedName>
    <alternativeName>
        <fullName evidence="3">Protein L-isoaspartyl methyltransferase</fullName>
    </alternativeName>
</protein>
<dbReference type="InterPro" id="IPR029063">
    <property type="entry name" value="SAM-dependent_MTases_sf"/>
</dbReference>
<dbReference type="Proteomes" id="UP000675920">
    <property type="component" value="Unplaced"/>
</dbReference>
<dbReference type="OrthoDB" id="9810066at2"/>
<evidence type="ECO:0000313" key="4">
    <source>
        <dbReference type="Proteomes" id="UP000675920"/>
    </source>
</evidence>
<evidence type="ECO:0000256" key="1">
    <source>
        <dbReference type="ARBA" id="ARBA00005369"/>
    </source>
</evidence>
<dbReference type="PANTHER" id="PTHR11579">
    <property type="entry name" value="PROTEIN-L-ISOASPARTATE O-METHYLTRANSFERASE"/>
    <property type="match status" value="1"/>
</dbReference>
<dbReference type="GO" id="GO:0004719">
    <property type="term" value="F:protein-L-isoaspartate (D-aspartate) O-methyltransferase activity"/>
    <property type="evidence" value="ECO:0007669"/>
    <property type="project" value="InterPro"/>
</dbReference>
<dbReference type="PANTHER" id="PTHR11579:SF18">
    <property type="entry name" value="PROTEIN-L-ISOASPARTATE O-METHYLTRANSFERASE"/>
    <property type="match status" value="1"/>
</dbReference>
<dbReference type="RefSeq" id="WP_034410525.1">
    <property type="nucleotide sequence ID" value="NZ_AXWS01000007.1"/>
</dbReference>
<dbReference type="InterPro" id="IPR000682">
    <property type="entry name" value="PCMT"/>
</dbReference>
<evidence type="ECO:0000256" key="3">
    <source>
        <dbReference type="ARBA" id="ARBA00030757"/>
    </source>
</evidence>
<evidence type="ECO:0000256" key="2">
    <source>
        <dbReference type="ARBA" id="ARBA00013346"/>
    </source>
</evidence>
<dbReference type="CDD" id="cd02440">
    <property type="entry name" value="AdoMet_MTases"/>
    <property type="match status" value="1"/>
</dbReference>
<keyword evidence="4" id="KW-1185">Reference proteome</keyword>
<accession>A0A8B6X7R9</accession>
<dbReference type="GO" id="GO:0005737">
    <property type="term" value="C:cytoplasm"/>
    <property type="evidence" value="ECO:0007669"/>
    <property type="project" value="TreeGrafter"/>
</dbReference>
<dbReference type="SUPFAM" id="SSF53335">
    <property type="entry name" value="S-adenosyl-L-methionine-dependent methyltransferases"/>
    <property type="match status" value="1"/>
</dbReference>
<dbReference type="Gene3D" id="3.40.50.150">
    <property type="entry name" value="Vaccinia Virus protein VP39"/>
    <property type="match status" value="1"/>
</dbReference>
<proteinExistence type="inferred from homology"/>
<organism evidence="4 5">
    <name type="scientific">Derxia gummosa DSM 723</name>
    <dbReference type="NCBI Taxonomy" id="1121388"/>
    <lineage>
        <taxon>Bacteria</taxon>
        <taxon>Pseudomonadati</taxon>
        <taxon>Pseudomonadota</taxon>
        <taxon>Betaproteobacteria</taxon>
        <taxon>Burkholderiales</taxon>
        <taxon>Alcaligenaceae</taxon>
        <taxon>Derxia</taxon>
    </lineage>
</organism>
<comment type="similarity">
    <text evidence="1">Belongs to the methyltransferase superfamily. L-isoaspartyl/D-aspartyl protein methyltransferase family.</text>
</comment>
<sequence length="226" mass="24399">MTTTFDFERARFNMIEQQIRPWDVLDPAVLELLSVVKREDFVPPAYRNVALADIEVPLNVTGAAKGEKMLFPRVEARVLQELGLGADETVLEIGTGSGYMAALLAAKSRHVTTVEIDPALARFAEGNLSLAGVRNAKVVVADGARGLPELGSFDVIVISGGLPMLPAAFTSQLKVGGRLIAFVGAGIVMEAVLVTKTGEQSAQQRNLFETRVQMLRNAETPSTFRF</sequence>
<evidence type="ECO:0000313" key="5">
    <source>
        <dbReference type="RefSeq" id="WP_034410525.1"/>
    </source>
</evidence>
<reference evidence="5" key="1">
    <citation type="journal article" date="1997" name="Comp. Biochem. Physiol.">
        <title>Molecular phylogenetics of a protein repair methyltransferase.</title>
        <authorList>
            <person name="Kagan R.M."/>
            <person name="McFadden H.J."/>
            <person name="McFadden P.N."/>
            <person name="O'Connor C."/>
            <person name="Clarke S."/>
        </authorList>
    </citation>
    <scope>NUCLEOTIDE SEQUENCE</scope>
</reference>
<name>A0A8B6X7R9_9BURK</name>
<dbReference type="AlphaFoldDB" id="A0A8B6X7R9"/>
<reference evidence="5" key="3">
    <citation type="journal article" date="2022" name="Drug Discov. Today">
        <title>PIMT/TGS1: An evolving metabolic molecular switch with conserved methyl transferase activity.</title>
        <authorList>
            <person name="Edwin R.K."/>
            <person name="Challa N."/>
            <person name="Sharma R."/>
            <person name="Satyamoorthy K."/>
            <person name="Parsa K."/>
            <person name="Misra P."/>
        </authorList>
    </citation>
    <scope>NUCLEOTIDE SEQUENCE</scope>
</reference>
<reference evidence="5" key="2">
    <citation type="journal article" date="2010" name="Chem. Biodivers.">
        <title>The role of protein L-isoaspartyl/D-aspartyl O-methyltransferase (PIMT) in intracellular signal transduction.</title>
        <authorList>
            <person name="Furuchi T."/>
            <person name="Sakurako K."/>
            <person name="Katane M."/>
            <person name="Sekine M."/>
            <person name="Homma H."/>
        </authorList>
    </citation>
    <scope>NUCLEOTIDE SEQUENCE</scope>
</reference>
<reference evidence="5" key="4">
    <citation type="submission" date="2025-08" db="UniProtKB">
        <authorList>
            <consortium name="RefSeq"/>
        </authorList>
    </citation>
    <scope>IDENTIFICATION</scope>
</reference>
<dbReference type="Pfam" id="PF01135">
    <property type="entry name" value="PCMT"/>
    <property type="match status" value="1"/>
</dbReference>